<feature type="transmembrane region" description="Helical" evidence="8">
    <location>
        <begin position="74"/>
        <end position="94"/>
    </location>
</feature>
<feature type="transmembrane region" description="Helical" evidence="8">
    <location>
        <begin position="465"/>
        <end position="483"/>
    </location>
</feature>
<comment type="similarity">
    <text evidence="2">Belongs to the DcuC/DcuD transporter (TC 2.A.61) family.</text>
</comment>
<dbReference type="InterPro" id="IPR018385">
    <property type="entry name" value="C4_dicarb_anaerob_car-like"/>
</dbReference>
<evidence type="ECO:0000256" key="2">
    <source>
        <dbReference type="ARBA" id="ARBA00005275"/>
    </source>
</evidence>
<dbReference type="GO" id="GO:0015556">
    <property type="term" value="F:C4-dicarboxylate transmembrane transporter activity"/>
    <property type="evidence" value="ECO:0007669"/>
    <property type="project" value="InterPro"/>
</dbReference>
<evidence type="ECO:0000313" key="10">
    <source>
        <dbReference type="Proteomes" id="UP000060016"/>
    </source>
</evidence>
<evidence type="ECO:0000256" key="3">
    <source>
        <dbReference type="ARBA" id="ARBA00022448"/>
    </source>
</evidence>
<feature type="transmembrane region" description="Helical" evidence="8">
    <location>
        <begin position="114"/>
        <end position="133"/>
    </location>
</feature>
<keyword evidence="3" id="KW-0813">Transport</keyword>
<dbReference type="NCBIfam" id="NF037994">
    <property type="entry name" value="DcuC_1"/>
    <property type="match status" value="1"/>
</dbReference>
<protein>
    <submittedName>
        <fullName evidence="9">Transporter</fullName>
    </submittedName>
</protein>
<keyword evidence="6 8" id="KW-1133">Transmembrane helix</keyword>
<evidence type="ECO:0000256" key="7">
    <source>
        <dbReference type="ARBA" id="ARBA00023136"/>
    </source>
</evidence>
<feature type="transmembrane region" description="Helical" evidence="8">
    <location>
        <begin position="271"/>
        <end position="290"/>
    </location>
</feature>
<proteinExistence type="inferred from homology"/>
<dbReference type="Pfam" id="PF03606">
    <property type="entry name" value="DcuC"/>
    <property type="match status" value="1"/>
</dbReference>
<dbReference type="RefSeq" id="WP_052204484.1">
    <property type="nucleotide sequence ID" value="NZ_CP012342.1"/>
</dbReference>
<accession>A0A0K1RAM0</accession>
<dbReference type="PANTHER" id="PTHR42002">
    <property type="entry name" value="ANAEROBIC C4-DICARBOXYLATE TRANSPORTER DCUC-RELATED"/>
    <property type="match status" value="1"/>
</dbReference>
<gene>
    <name evidence="9" type="ORF">AK829_04025</name>
</gene>
<evidence type="ECO:0000256" key="4">
    <source>
        <dbReference type="ARBA" id="ARBA00022475"/>
    </source>
</evidence>
<dbReference type="AlphaFoldDB" id="A0A0K1RAM0"/>
<comment type="subcellular location">
    <subcellularLocation>
        <location evidence="1">Cell membrane</location>
        <topology evidence="1">Multi-pass membrane protein</topology>
    </subcellularLocation>
</comment>
<dbReference type="Proteomes" id="UP000060016">
    <property type="component" value="Chromosome"/>
</dbReference>
<name>A0A0K1RAM0_9CORY</name>
<reference evidence="9 10" key="1">
    <citation type="submission" date="2015-08" db="EMBL/GenBank/DDBJ databases">
        <authorList>
            <person name="Babu N.S."/>
            <person name="Beckwith C.J."/>
            <person name="Beseler K.G."/>
            <person name="Brison A."/>
            <person name="Carone J.V."/>
            <person name="Caskin T.P."/>
            <person name="Diamond M."/>
            <person name="Durham M.E."/>
            <person name="Foxe J.M."/>
            <person name="Go M."/>
            <person name="Henderson B.A."/>
            <person name="Jones I.B."/>
            <person name="McGettigan J.A."/>
            <person name="Micheletti S.J."/>
            <person name="Nasrallah M.E."/>
            <person name="Ortiz D."/>
            <person name="Piller C.R."/>
            <person name="Privatt S.R."/>
            <person name="Schneider S.L."/>
            <person name="Sharp S."/>
            <person name="Smith T.C."/>
            <person name="Stanton J.D."/>
            <person name="Ullery H.E."/>
            <person name="Wilson R.J."/>
            <person name="Serrano M.G."/>
            <person name="Buck G."/>
            <person name="Lee V."/>
            <person name="Wang Y."/>
            <person name="Carvalho R."/>
            <person name="Voegtly L."/>
            <person name="Shi R."/>
            <person name="Duckworth R."/>
            <person name="Johnson A."/>
            <person name="Loviza R."/>
            <person name="Walstead R."/>
            <person name="Shah Z."/>
            <person name="Kiflezghi M."/>
            <person name="Wade K."/>
            <person name="Ball S.L."/>
            <person name="Bradley K.W."/>
            <person name="Asai D.J."/>
            <person name="Bowman C.A."/>
            <person name="Russell D.A."/>
            <person name="Pope W.H."/>
            <person name="Jacobs-Sera D."/>
            <person name="Hendrix R.W."/>
            <person name="Hatfull G.F."/>
        </authorList>
    </citation>
    <scope>NUCLEOTIDE SEQUENCE [LARGE SCALE GENOMIC DNA]</scope>
    <source>
        <strain evidence="9 10">PUDD_83A45</strain>
    </source>
</reference>
<dbReference type="PATRIC" id="fig|156976.3.peg.794"/>
<feature type="transmembrane region" description="Helical" evidence="8">
    <location>
        <begin position="25"/>
        <end position="43"/>
    </location>
</feature>
<dbReference type="STRING" id="156976.AK829_04025"/>
<dbReference type="PANTHER" id="PTHR42002:SF2">
    <property type="entry name" value="ANAEROBIC C4-DICARBOXYLATE TRANSPORTER DCUC-RELATED"/>
    <property type="match status" value="1"/>
</dbReference>
<dbReference type="GO" id="GO:0005886">
    <property type="term" value="C:plasma membrane"/>
    <property type="evidence" value="ECO:0007669"/>
    <property type="project" value="UniProtKB-SubCell"/>
</dbReference>
<feature type="transmembrane region" description="Helical" evidence="8">
    <location>
        <begin position="140"/>
        <end position="165"/>
    </location>
</feature>
<organism evidence="9 10">
    <name type="scientific">Corynebacterium riegelii</name>
    <dbReference type="NCBI Taxonomy" id="156976"/>
    <lineage>
        <taxon>Bacteria</taxon>
        <taxon>Bacillati</taxon>
        <taxon>Actinomycetota</taxon>
        <taxon>Actinomycetes</taxon>
        <taxon>Mycobacteriales</taxon>
        <taxon>Corynebacteriaceae</taxon>
        <taxon>Corynebacterium</taxon>
    </lineage>
</organism>
<sequence length="484" mass="51021">MFYILLAVAAIAAVGYFIFKKVHAASAIFAVGVLLLMIAAATGRIEYSSAKFDPSGNAFYDELLIIESLFKSRYAGTGMAIMVLFGFVGYMRHIGADAKTVVALSKPLRRFHGSYWLVPLGFLVGTLLSLVVPSASALSLLLVATLMPALIAAGLSPLTVGAIIVTSSTIAPSPLEAGLIQGAALTDMTVTEFVFDNVAKSTIPALIVIAFTHMWWQRRCDIKDAAKKQAELSAKAGALPLDDATDAPELQESESDRRVREAVERAEGLPGFYAVLPLLPLVLIIVSAILNRMDLISFEADILPVTMVSLMLTMIIEAIRLKNINYAVDSLKEFFAGLGEAAAGVVALIVAAAVLVEGITQMGVIEGLTNLAQKSSGAAVLMVIVFVAATALMALVTGSGVAPYFAFSEMVPGLAAETSIHAPQMLTSIWSASNLMRQGSPVNAAVIIVAGALNVNPIDLVRRTMVPMLAGTIASVIFAFLFIA</sequence>
<evidence type="ECO:0000256" key="8">
    <source>
        <dbReference type="SAM" id="Phobius"/>
    </source>
</evidence>
<keyword evidence="10" id="KW-1185">Reference proteome</keyword>
<evidence type="ECO:0000256" key="1">
    <source>
        <dbReference type="ARBA" id="ARBA00004651"/>
    </source>
</evidence>
<keyword evidence="7 8" id="KW-0472">Membrane</keyword>
<evidence type="ECO:0000313" key="9">
    <source>
        <dbReference type="EMBL" id="AKV58477.1"/>
    </source>
</evidence>
<keyword evidence="4" id="KW-1003">Cell membrane</keyword>
<evidence type="ECO:0000256" key="6">
    <source>
        <dbReference type="ARBA" id="ARBA00022989"/>
    </source>
</evidence>
<evidence type="ECO:0000256" key="5">
    <source>
        <dbReference type="ARBA" id="ARBA00022692"/>
    </source>
</evidence>
<dbReference type="InterPro" id="IPR004669">
    <property type="entry name" value="C4_dicarb_anaerob_car"/>
</dbReference>
<dbReference type="KEGG" id="crie:AK829_04025"/>
<keyword evidence="5 8" id="KW-0812">Transmembrane</keyword>
<feature type="transmembrane region" description="Helical" evidence="8">
    <location>
        <begin position="341"/>
        <end position="365"/>
    </location>
</feature>
<feature type="transmembrane region" description="Helical" evidence="8">
    <location>
        <begin position="377"/>
        <end position="405"/>
    </location>
</feature>
<dbReference type="EMBL" id="CP012342">
    <property type="protein sequence ID" value="AKV58477.1"/>
    <property type="molecule type" value="Genomic_DNA"/>
</dbReference>
<feature type="transmembrane region" description="Helical" evidence="8">
    <location>
        <begin position="302"/>
        <end position="321"/>
    </location>
</feature>